<dbReference type="InterPro" id="IPR001387">
    <property type="entry name" value="Cro/C1-type_HTH"/>
</dbReference>
<evidence type="ECO:0000313" key="1">
    <source>
        <dbReference type="EMBL" id="KAA1057170.1"/>
    </source>
</evidence>
<dbReference type="Proteomes" id="UP000325333">
    <property type="component" value="Unassembled WGS sequence"/>
</dbReference>
<dbReference type="Gene3D" id="1.10.260.40">
    <property type="entry name" value="lambda repressor-like DNA-binding domains"/>
    <property type="match status" value="1"/>
</dbReference>
<dbReference type="CDD" id="cd00093">
    <property type="entry name" value="HTH_XRE"/>
    <property type="match status" value="1"/>
</dbReference>
<comment type="caution">
    <text evidence="1">The sequence shown here is derived from an EMBL/GenBank/DDBJ whole genome shotgun (WGS) entry which is preliminary data.</text>
</comment>
<evidence type="ECO:0000313" key="2">
    <source>
        <dbReference type="Proteomes" id="UP000325333"/>
    </source>
</evidence>
<protein>
    <recommendedName>
        <fullName evidence="3">XRE family transcriptional regulator</fullName>
    </recommendedName>
</protein>
<dbReference type="InterPro" id="IPR010982">
    <property type="entry name" value="Lambda_DNA-bd_dom_sf"/>
</dbReference>
<name>A0A5B0L097_9PROT</name>
<dbReference type="EMBL" id="VEWN01000002">
    <property type="protein sequence ID" value="KAA1057170.1"/>
    <property type="molecule type" value="Genomic_DNA"/>
</dbReference>
<evidence type="ECO:0008006" key="3">
    <source>
        <dbReference type="Google" id="ProtNLM"/>
    </source>
</evidence>
<dbReference type="AlphaFoldDB" id="A0A5B0L097"/>
<organism evidence="1 2">
    <name type="scientific">Azospirillum argentinense</name>
    <dbReference type="NCBI Taxonomy" id="2970906"/>
    <lineage>
        <taxon>Bacteria</taxon>
        <taxon>Pseudomonadati</taxon>
        <taxon>Pseudomonadota</taxon>
        <taxon>Alphaproteobacteria</taxon>
        <taxon>Rhodospirillales</taxon>
        <taxon>Azospirillaceae</taxon>
        <taxon>Azospirillum</taxon>
    </lineage>
</organism>
<reference evidence="1 2" key="1">
    <citation type="submission" date="2019-07" db="EMBL/GenBank/DDBJ databases">
        <title>Genome sequencing of the stress-tolerant strain Azospirillum brasilense Az19.</title>
        <authorList>
            <person name="Maroniche G.A."/>
            <person name="Garcia J.E."/>
            <person name="Pagnussat L."/>
            <person name="Amenta M."/>
            <person name="Creus C.M."/>
        </authorList>
    </citation>
    <scope>NUCLEOTIDE SEQUENCE [LARGE SCALE GENOMIC DNA]</scope>
    <source>
        <strain evidence="1 2">Az19</strain>
    </source>
</reference>
<dbReference type="GO" id="GO:0003677">
    <property type="term" value="F:DNA binding"/>
    <property type="evidence" value="ECO:0007669"/>
    <property type="project" value="InterPro"/>
</dbReference>
<sequence length="70" mass="7925">MGGDELRARIKRLGMSQRQLSALTRAHEVTVSNWINDKHEAPDMVGVVLDAYELLPINKRALLFPKAVRK</sequence>
<accession>A0A5B0L097</accession>
<dbReference type="SUPFAM" id="SSF47413">
    <property type="entry name" value="lambda repressor-like DNA-binding domains"/>
    <property type="match status" value="1"/>
</dbReference>
<dbReference type="RefSeq" id="WP_149648854.1">
    <property type="nucleotide sequence ID" value="NZ_VEWN01000002.1"/>
</dbReference>
<proteinExistence type="predicted"/>
<gene>
    <name evidence="1" type="ORF">FH063_001338</name>
</gene>